<protein>
    <submittedName>
        <fullName evidence="5">S-adenosylmethionine:tRNA ribosyltransferase-isomerase</fullName>
        <ecNumber evidence="5">2.4.99.17</ecNumber>
    </submittedName>
</protein>
<dbReference type="InterPro" id="IPR042118">
    <property type="entry name" value="QueA_dom1"/>
</dbReference>
<dbReference type="PANTHER" id="PTHR30307:SF0">
    <property type="entry name" value="S-ADENOSYLMETHIONINE:TRNA RIBOSYLTRANSFERASE-ISOMERASE"/>
    <property type="match status" value="1"/>
</dbReference>
<reference evidence="5 6" key="1">
    <citation type="submission" date="2021-01" db="EMBL/GenBank/DDBJ databases">
        <title>Genomic Encyclopedia of Type Strains, Phase IV (KMG-IV): sequencing the most valuable type-strain genomes for metagenomic binning, comparative biology and taxonomic classification.</title>
        <authorList>
            <person name="Goeker M."/>
        </authorList>
    </citation>
    <scope>NUCLEOTIDE SEQUENCE [LARGE SCALE GENOMIC DNA]</scope>
    <source>
        <strain evidence="5 6">DSM 24834</strain>
    </source>
</reference>
<keyword evidence="6" id="KW-1185">Reference proteome</keyword>
<dbReference type="EMBL" id="JAFBDZ010000002">
    <property type="protein sequence ID" value="MBM7585153.1"/>
    <property type="molecule type" value="Genomic_DNA"/>
</dbReference>
<dbReference type="Gene3D" id="2.40.10.240">
    <property type="entry name" value="QueA-like"/>
    <property type="match status" value="1"/>
</dbReference>
<name>A0ABS2NBB7_9BACI</name>
<evidence type="ECO:0000256" key="1">
    <source>
        <dbReference type="ARBA" id="ARBA00022490"/>
    </source>
</evidence>
<evidence type="ECO:0000256" key="2">
    <source>
        <dbReference type="ARBA" id="ARBA00022679"/>
    </source>
</evidence>
<comment type="caution">
    <text evidence="5">The sequence shown here is derived from an EMBL/GenBank/DDBJ whole genome shotgun (WGS) entry which is preliminary data.</text>
</comment>
<proteinExistence type="predicted"/>
<evidence type="ECO:0000313" key="5">
    <source>
        <dbReference type="EMBL" id="MBM7585153.1"/>
    </source>
</evidence>
<sequence>MSAFVHSFQIPDELNAKKPKEILGKNREDVRLMVLNTDNGGSIHTHFNNITDFFEEGDLLVFNNSRTIPAVLDAKRRNQTLELRLSRKTTESCWEGILLGGLYQIGDELTFDQGLSGRIIGVGSEPPLVKIEFSLKGSELLDHIYRIGQPIRYEYIDSPWPLESYQTAYASVPGSVEMPSAGRAFSWGIMNKLKEKGVQLSFLSLHAGLSYYGNDQWPTPTEHPEEYIIPTETAELINQTKRKKKRIIAVGTTVVRALETVGRENPIMISKKGITNLYIDQSFSLKIVDGLLTGFHEPEASHLALLSAFVKKDKLLNAYREAIELGYYWHEFGDMNLIIRGN</sequence>
<keyword evidence="1" id="KW-0963">Cytoplasm</keyword>
<evidence type="ECO:0000256" key="4">
    <source>
        <dbReference type="ARBA" id="ARBA00022785"/>
    </source>
</evidence>
<dbReference type="Proteomes" id="UP001646157">
    <property type="component" value="Unassembled WGS sequence"/>
</dbReference>
<dbReference type="InterPro" id="IPR003699">
    <property type="entry name" value="QueA"/>
</dbReference>
<dbReference type="GO" id="GO:0051075">
    <property type="term" value="F:S-adenosylmethionine:tRNA ribosyltransferase-isomerase activity"/>
    <property type="evidence" value="ECO:0007669"/>
    <property type="project" value="UniProtKB-EC"/>
</dbReference>
<gene>
    <name evidence="5" type="ORF">JOC86_001695</name>
</gene>
<evidence type="ECO:0000256" key="3">
    <source>
        <dbReference type="ARBA" id="ARBA00022691"/>
    </source>
</evidence>
<dbReference type="EC" id="2.4.99.17" evidence="5"/>
<organism evidence="5 6">
    <name type="scientific">Rossellomorea pakistanensis</name>
    <dbReference type="NCBI Taxonomy" id="992288"/>
    <lineage>
        <taxon>Bacteria</taxon>
        <taxon>Bacillati</taxon>
        <taxon>Bacillota</taxon>
        <taxon>Bacilli</taxon>
        <taxon>Bacillales</taxon>
        <taxon>Bacillaceae</taxon>
        <taxon>Rossellomorea</taxon>
    </lineage>
</organism>
<dbReference type="InterPro" id="IPR036100">
    <property type="entry name" value="QueA_sf"/>
</dbReference>
<keyword evidence="2 5" id="KW-0808">Transferase</keyword>
<dbReference type="PANTHER" id="PTHR30307">
    <property type="entry name" value="S-ADENOSYLMETHIONINE:TRNA RIBOSYLTRANSFERASE-ISOMERASE"/>
    <property type="match status" value="1"/>
</dbReference>
<keyword evidence="4" id="KW-0671">Queuosine biosynthesis</keyword>
<keyword evidence="3" id="KW-0949">S-adenosyl-L-methionine</keyword>
<keyword evidence="5" id="KW-0328">Glycosyltransferase</keyword>
<dbReference type="InterPro" id="IPR042119">
    <property type="entry name" value="QueA_dom2"/>
</dbReference>
<dbReference type="Pfam" id="PF02547">
    <property type="entry name" value="Queuosine_synth"/>
    <property type="match status" value="1"/>
</dbReference>
<dbReference type="SUPFAM" id="SSF111337">
    <property type="entry name" value="QueA-like"/>
    <property type="match status" value="1"/>
</dbReference>
<evidence type="ECO:0000313" key="6">
    <source>
        <dbReference type="Proteomes" id="UP001646157"/>
    </source>
</evidence>
<dbReference type="RefSeq" id="WP_205170484.1">
    <property type="nucleotide sequence ID" value="NZ_JAFBDZ010000002.1"/>
</dbReference>
<dbReference type="Gene3D" id="3.40.1780.10">
    <property type="entry name" value="QueA-like"/>
    <property type="match status" value="1"/>
</dbReference>
<accession>A0ABS2NBB7</accession>